<keyword evidence="2" id="KW-1185">Reference proteome</keyword>
<name>A0ABR5Z6Z9_9GAMM</name>
<dbReference type="EMBL" id="JAAMRF010000015">
    <property type="protein sequence ID" value="MBA1275990.1"/>
    <property type="molecule type" value="Genomic_DNA"/>
</dbReference>
<gene>
    <name evidence="1" type="ORF">G7026_21830</name>
</gene>
<dbReference type="RefSeq" id="WP_181073156.1">
    <property type="nucleotide sequence ID" value="NZ_JAAMRF010000015.1"/>
</dbReference>
<sequence length="205" mass="23258">MPVTSAAYAAARWKELEDQSDLAWNLDAITDRNEAIAFLRRFESRLCVYSSYVEKLYGTYSFVVPDENQGGITILPSEQAWQDTFHDIPADAVEPTGIQLMPGETVGGAGLFLKIPGEHRLAPSREMPFLDGLRLLIQRYQVRDEQFLPVLIKGDLREYESRVPSLHLHRLNLKRLRRCSQAQMDTLRAAIADHLIGLFRQGCNA</sequence>
<evidence type="ECO:0000313" key="2">
    <source>
        <dbReference type="Proteomes" id="UP000786387"/>
    </source>
</evidence>
<dbReference type="Proteomes" id="UP000786387">
    <property type="component" value="Unassembled WGS sequence"/>
</dbReference>
<comment type="caution">
    <text evidence="1">The sequence shown here is derived from an EMBL/GenBank/DDBJ whole genome shotgun (WGS) entry which is preliminary data.</text>
</comment>
<accession>A0ABR5Z6Z9</accession>
<reference evidence="1 2" key="1">
    <citation type="submission" date="2020-02" db="EMBL/GenBank/DDBJ databases">
        <title>Synteny-based analysis reveals conserved mechanism for high triclosan tolerance in Pseudomonas, as well as instances of horizontal transfer.</title>
        <authorList>
            <person name="Mcfarland A.G."/>
            <person name="Bertucci H.K."/>
            <person name="Litmann E."/>
            <person name="Shen J."/>
            <person name="Huttenhower C."/>
            <person name="Hartmann E.M."/>
        </authorList>
    </citation>
    <scope>NUCLEOTIDE SEQUENCE [LARGE SCALE GENOMIC DNA]</scope>
    <source>
        <strain evidence="1 2">115A1</strain>
    </source>
</reference>
<proteinExistence type="predicted"/>
<organism evidence="1 2">
    <name type="scientific">Stutzerimonas azotifigens</name>
    <dbReference type="NCBI Taxonomy" id="291995"/>
    <lineage>
        <taxon>Bacteria</taxon>
        <taxon>Pseudomonadati</taxon>
        <taxon>Pseudomonadota</taxon>
        <taxon>Gammaproteobacteria</taxon>
        <taxon>Pseudomonadales</taxon>
        <taxon>Pseudomonadaceae</taxon>
        <taxon>Stutzerimonas</taxon>
    </lineage>
</organism>
<protein>
    <submittedName>
        <fullName evidence="1">Uncharacterized protein</fullName>
    </submittedName>
</protein>
<evidence type="ECO:0000313" key="1">
    <source>
        <dbReference type="EMBL" id="MBA1275990.1"/>
    </source>
</evidence>